<gene>
    <name evidence="1" type="ORF">AVEN_163864_1</name>
</gene>
<comment type="caution">
    <text evidence="1">The sequence shown here is derived from an EMBL/GenBank/DDBJ whole genome shotgun (WGS) entry which is preliminary data.</text>
</comment>
<accession>A0A4Y2SAD2</accession>
<evidence type="ECO:0000313" key="2">
    <source>
        <dbReference type="Proteomes" id="UP000499080"/>
    </source>
</evidence>
<dbReference type="EMBL" id="BGPR01020651">
    <property type="protein sequence ID" value="GBN85162.1"/>
    <property type="molecule type" value="Genomic_DNA"/>
</dbReference>
<sequence length="89" mass="9745">MLYAASQNIKDLPHFGVRFRVFFNTHSSQSESSTFIAWYCSQTTWQISKSVNVASAGMSSSMDIHSSNSSFCITCKGSMTITDGHVPAP</sequence>
<proteinExistence type="predicted"/>
<organism evidence="1 2">
    <name type="scientific">Araneus ventricosus</name>
    <name type="common">Orbweaver spider</name>
    <name type="synonym">Epeira ventricosa</name>
    <dbReference type="NCBI Taxonomy" id="182803"/>
    <lineage>
        <taxon>Eukaryota</taxon>
        <taxon>Metazoa</taxon>
        <taxon>Ecdysozoa</taxon>
        <taxon>Arthropoda</taxon>
        <taxon>Chelicerata</taxon>
        <taxon>Arachnida</taxon>
        <taxon>Araneae</taxon>
        <taxon>Araneomorphae</taxon>
        <taxon>Entelegynae</taxon>
        <taxon>Araneoidea</taxon>
        <taxon>Araneidae</taxon>
        <taxon>Araneus</taxon>
    </lineage>
</organism>
<name>A0A4Y2SAD2_ARAVE</name>
<protein>
    <submittedName>
        <fullName evidence="1">Uncharacterized protein</fullName>
    </submittedName>
</protein>
<reference evidence="1 2" key="1">
    <citation type="journal article" date="2019" name="Sci. Rep.">
        <title>Orb-weaving spider Araneus ventricosus genome elucidates the spidroin gene catalogue.</title>
        <authorList>
            <person name="Kono N."/>
            <person name="Nakamura H."/>
            <person name="Ohtoshi R."/>
            <person name="Moran D.A.P."/>
            <person name="Shinohara A."/>
            <person name="Yoshida Y."/>
            <person name="Fujiwara M."/>
            <person name="Mori M."/>
            <person name="Tomita M."/>
            <person name="Arakawa K."/>
        </authorList>
    </citation>
    <scope>NUCLEOTIDE SEQUENCE [LARGE SCALE GENOMIC DNA]</scope>
</reference>
<dbReference type="Proteomes" id="UP000499080">
    <property type="component" value="Unassembled WGS sequence"/>
</dbReference>
<dbReference type="AlphaFoldDB" id="A0A4Y2SAD2"/>
<keyword evidence="2" id="KW-1185">Reference proteome</keyword>
<evidence type="ECO:0000313" key="1">
    <source>
        <dbReference type="EMBL" id="GBN85162.1"/>
    </source>
</evidence>